<protein>
    <submittedName>
        <fullName evidence="3">MbtH protein</fullName>
    </submittedName>
</protein>
<dbReference type="RefSeq" id="WP_184943535.1">
    <property type="nucleotide sequence ID" value="NZ_BAAAWZ010000001.1"/>
</dbReference>
<reference evidence="3 4" key="1">
    <citation type="submission" date="2020-08" db="EMBL/GenBank/DDBJ databases">
        <title>Genomic Encyclopedia of Type Strains, Phase III (KMG-III): the genomes of soil and plant-associated and newly described type strains.</title>
        <authorList>
            <person name="Whitman W."/>
        </authorList>
    </citation>
    <scope>NUCLEOTIDE SEQUENCE [LARGE SCALE GENOMIC DNA]</scope>
    <source>
        <strain evidence="3 4">CECT 3303</strain>
    </source>
</reference>
<dbReference type="InterPro" id="IPR037407">
    <property type="entry name" value="MLP_fam"/>
</dbReference>
<dbReference type="InterPro" id="IPR005153">
    <property type="entry name" value="MbtH-like_dom"/>
</dbReference>
<comment type="caution">
    <text evidence="3">The sequence shown here is derived from an EMBL/GenBank/DDBJ whole genome shotgun (WGS) entry which is preliminary data.</text>
</comment>
<dbReference type="Proteomes" id="UP000562352">
    <property type="component" value="Unassembled WGS sequence"/>
</dbReference>
<feature type="domain" description="MbtH-like" evidence="2">
    <location>
        <begin position="2"/>
        <end position="44"/>
    </location>
</feature>
<gene>
    <name evidence="3" type="ORF">FHS22_003889</name>
</gene>
<dbReference type="AlphaFoldDB" id="A0A841D900"/>
<dbReference type="PANTHER" id="PTHR38444">
    <property type="entry name" value="ENTEROBACTIN BIOSYNTHESIS PROTEIN YBDZ"/>
    <property type="match status" value="1"/>
</dbReference>
<dbReference type="PANTHER" id="PTHR38444:SF1">
    <property type="entry name" value="ENTEROBACTIN BIOSYNTHESIS PROTEIN YBDZ"/>
    <property type="match status" value="1"/>
</dbReference>
<organism evidence="3 4">
    <name type="scientific">Planomonospora venezuelensis</name>
    <dbReference type="NCBI Taxonomy" id="1999"/>
    <lineage>
        <taxon>Bacteria</taxon>
        <taxon>Bacillati</taxon>
        <taxon>Actinomycetota</taxon>
        <taxon>Actinomycetes</taxon>
        <taxon>Streptosporangiales</taxon>
        <taxon>Streptosporangiaceae</taxon>
        <taxon>Planomonospora</taxon>
    </lineage>
</organism>
<accession>A0A841D900</accession>
<dbReference type="Pfam" id="PF03621">
    <property type="entry name" value="MbtH"/>
    <property type="match status" value="1"/>
</dbReference>
<dbReference type="GO" id="GO:0019290">
    <property type="term" value="P:siderophore biosynthetic process"/>
    <property type="evidence" value="ECO:0007669"/>
    <property type="project" value="TreeGrafter"/>
</dbReference>
<dbReference type="InterPro" id="IPR038020">
    <property type="entry name" value="MbtH-like_sf"/>
</dbReference>
<evidence type="ECO:0000256" key="1">
    <source>
        <dbReference type="SAM" id="MobiDB-lite"/>
    </source>
</evidence>
<feature type="region of interest" description="Disordered" evidence="1">
    <location>
        <begin position="49"/>
        <end position="78"/>
    </location>
</feature>
<sequence>MSHLVVVNHEEQYSIWPAGRDLPSGWRAEGTSGGRDECLAHIERVWTDLRPLSAREPSSPGRRAGDPAADASEGTPHA</sequence>
<proteinExistence type="predicted"/>
<dbReference type="GO" id="GO:0005829">
    <property type="term" value="C:cytosol"/>
    <property type="evidence" value="ECO:0007669"/>
    <property type="project" value="TreeGrafter"/>
</dbReference>
<dbReference type="Gene3D" id="3.90.820.10">
    <property type="entry name" value="Structural Genomics, Unknown Function 30-nov-00 1gh9 Mol_id"/>
    <property type="match status" value="1"/>
</dbReference>
<evidence type="ECO:0000313" key="4">
    <source>
        <dbReference type="Proteomes" id="UP000562352"/>
    </source>
</evidence>
<dbReference type="SMART" id="SM00923">
    <property type="entry name" value="MbtH"/>
    <property type="match status" value="1"/>
</dbReference>
<name>A0A841D900_PLAVE</name>
<keyword evidence="4" id="KW-1185">Reference proteome</keyword>
<dbReference type="EMBL" id="JACHJJ010000012">
    <property type="protein sequence ID" value="MBB5964605.1"/>
    <property type="molecule type" value="Genomic_DNA"/>
</dbReference>
<evidence type="ECO:0000259" key="2">
    <source>
        <dbReference type="SMART" id="SM00923"/>
    </source>
</evidence>
<evidence type="ECO:0000313" key="3">
    <source>
        <dbReference type="EMBL" id="MBB5964605.1"/>
    </source>
</evidence>
<dbReference type="SUPFAM" id="SSF160582">
    <property type="entry name" value="MbtH-like"/>
    <property type="match status" value="1"/>
</dbReference>